<dbReference type="InterPro" id="IPR004358">
    <property type="entry name" value="Sig_transdc_His_kin-like_C"/>
</dbReference>
<keyword evidence="3" id="KW-0597">Phosphoprotein</keyword>
<keyword evidence="4" id="KW-0808">Transferase</keyword>
<evidence type="ECO:0000256" key="3">
    <source>
        <dbReference type="ARBA" id="ARBA00022553"/>
    </source>
</evidence>
<name>Q4C6A8_CROWT</name>
<comment type="caution">
    <text evidence="10">The sequence shown here is derived from an EMBL/GenBank/DDBJ whole genome shotgun (WGS) entry which is preliminary data.</text>
</comment>
<comment type="catalytic activity">
    <reaction evidence="1">
        <text>ATP + protein L-histidine = ADP + protein N-phospho-L-histidine.</text>
        <dbReference type="EC" id="2.7.13.3"/>
    </reaction>
</comment>
<dbReference type="PRINTS" id="PR00344">
    <property type="entry name" value="BCTRLSENSOR"/>
</dbReference>
<dbReference type="GO" id="GO:0004673">
    <property type="term" value="F:protein histidine kinase activity"/>
    <property type="evidence" value="ECO:0007669"/>
    <property type="project" value="UniProtKB-EC"/>
</dbReference>
<keyword evidence="5" id="KW-0547">Nucleotide-binding</keyword>
<evidence type="ECO:0000256" key="6">
    <source>
        <dbReference type="ARBA" id="ARBA00022777"/>
    </source>
</evidence>
<feature type="domain" description="Histidine kinase" evidence="9">
    <location>
        <begin position="45"/>
        <end position="258"/>
    </location>
</feature>
<evidence type="ECO:0000259" key="9">
    <source>
        <dbReference type="PROSITE" id="PS50109"/>
    </source>
</evidence>
<dbReference type="Pfam" id="PF02518">
    <property type="entry name" value="HATPase_c"/>
    <property type="match status" value="1"/>
</dbReference>
<dbReference type="GO" id="GO:0005524">
    <property type="term" value="F:ATP binding"/>
    <property type="evidence" value="ECO:0007669"/>
    <property type="project" value="UniProtKB-KW"/>
</dbReference>
<accession>Q4C6A8</accession>
<dbReference type="AlphaFoldDB" id="Q4C6A8"/>
<evidence type="ECO:0000313" key="10">
    <source>
        <dbReference type="EMBL" id="EAM51533.1"/>
    </source>
</evidence>
<evidence type="ECO:0000256" key="8">
    <source>
        <dbReference type="ARBA" id="ARBA00023012"/>
    </source>
</evidence>
<reference evidence="10" key="2">
    <citation type="submission" date="2005-06" db="EMBL/GenBank/DDBJ databases">
        <title>Sequencing of the draft genome and assembly of Crocosphaera watsonii WH 8501.</title>
        <authorList>
            <consortium name="US DOE Joint Genome Institute (JGI-PGF)"/>
            <person name="Copeland A."/>
            <person name="Lucas S."/>
            <person name="Lapidus A."/>
            <person name="Barry K."/>
            <person name="Detter C."/>
            <person name="Glavina T."/>
            <person name="Hammon N."/>
            <person name="Israni S."/>
            <person name="Pitluck S."/>
            <person name="Richardson P."/>
        </authorList>
    </citation>
    <scope>NUCLEOTIDE SEQUENCE [LARGE SCALE GENOMIC DNA]</scope>
    <source>
        <strain evidence="10">WH 8501</strain>
    </source>
</reference>
<reference evidence="10" key="1">
    <citation type="submission" date="2004-02" db="EMBL/GenBank/DDBJ databases">
        <authorList>
            <consortium name="DOE Joint Genome Institute"/>
        </authorList>
    </citation>
    <scope>NUCLEOTIDE SEQUENCE [LARGE SCALE GENOMIC DNA]</scope>
    <source>
        <strain evidence="10">WH 8501</strain>
    </source>
</reference>
<evidence type="ECO:0000313" key="11">
    <source>
        <dbReference type="Proteomes" id="UP000003922"/>
    </source>
</evidence>
<dbReference type="OrthoDB" id="477976at2"/>
<evidence type="ECO:0000256" key="1">
    <source>
        <dbReference type="ARBA" id="ARBA00000085"/>
    </source>
</evidence>
<keyword evidence="11" id="KW-1185">Reference proteome</keyword>
<proteinExistence type="predicted"/>
<evidence type="ECO:0000256" key="5">
    <source>
        <dbReference type="ARBA" id="ARBA00022741"/>
    </source>
</evidence>
<dbReference type="PROSITE" id="PS50109">
    <property type="entry name" value="HIS_KIN"/>
    <property type="match status" value="1"/>
</dbReference>
<dbReference type="PANTHER" id="PTHR43065">
    <property type="entry name" value="SENSOR HISTIDINE KINASE"/>
    <property type="match status" value="1"/>
</dbReference>
<dbReference type="Gene3D" id="3.30.565.10">
    <property type="entry name" value="Histidine kinase-like ATPase, C-terminal domain"/>
    <property type="match status" value="1"/>
</dbReference>
<evidence type="ECO:0000256" key="4">
    <source>
        <dbReference type="ARBA" id="ARBA00022679"/>
    </source>
</evidence>
<gene>
    <name evidence="10" type="ORF">CwatDRAFT_4674</name>
</gene>
<dbReference type="PANTHER" id="PTHR43065:SF10">
    <property type="entry name" value="PEROXIDE STRESS-ACTIVATED HISTIDINE KINASE MAK3"/>
    <property type="match status" value="1"/>
</dbReference>
<keyword evidence="6" id="KW-0418">Kinase</keyword>
<dbReference type="EMBL" id="AADV02000004">
    <property type="protein sequence ID" value="EAM51533.1"/>
    <property type="molecule type" value="Genomic_DNA"/>
</dbReference>
<dbReference type="EC" id="2.7.13.3" evidence="2"/>
<dbReference type="KEGG" id="cwa:CwatDRAFT_4674"/>
<organism evidence="10 11">
    <name type="scientific">Crocosphaera watsonii WH 8501</name>
    <dbReference type="NCBI Taxonomy" id="165597"/>
    <lineage>
        <taxon>Bacteria</taxon>
        <taxon>Bacillati</taxon>
        <taxon>Cyanobacteriota</taxon>
        <taxon>Cyanophyceae</taxon>
        <taxon>Oscillatoriophycideae</taxon>
        <taxon>Chroococcales</taxon>
        <taxon>Aphanothecaceae</taxon>
        <taxon>Crocosphaera</taxon>
    </lineage>
</organism>
<dbReference type="SMART" id="SM00387">
    <property type="entry name" value="HATPase_c"/>
    <property type="match status" value="1"/>
</dbReference>
<protein>
    <recommendedName>
        <fullName evidence="2">histidine kinase</fullName>
        <ecNumber evidence="2">2.7.13.3</ecNumber>
    </recommendedName>
</protein>
<dbReference type="InterPro" id="IPR003594">
    <property type="entry name" value="HATPase_dom"/>
</dbReference>
<dbReference type="SUPFAM" id="SSF55874">
    <property type="entry name" value="ATPase domain of HSP90 chaperone/DNA topoisomerase II/histidine kinase"/>
    <property type="match status" value="1"/>
</dbReference>
<dbReference type="CDD" id="cd00075">
    <property type="entry name" value="HATPase"/>
    <property type="match status" value="1"/>
</dbReference>
<keyword evidence="8" id="KW-0902">Two-component regulatory system</keyword>
<keyword evidence="7" id="KW-0067">ATP-binding</keyword>
<dbReference type="InterPro" id="IPR036890">
    <property type="entry name" value="HATPase_C_sf"/>
</dbReference>
<evidence type="ECO:0000256" key="7">
    <source>
        <dbReference type="ARBA" id="ARBA00022840"/>
    </source>
</evidence>
<dbReference type="RefSeq" id="WP_007304681.1">
    <property type="nucleotide sequence ID" value="NZ_AADV02000004.1"/>
</dbReference>
<dbReference type="Proteomes" id="UP000003922">
    <property type="component" value="Unassembled WGS sequence"/>
</dbReference>
<evidence type="ECO:0000256" key="2">
    <source>
        <dbReference type="ARBA" id="ARBA00012438"/>
    </source>
</evidence>
<reference evidence="10" key="3">
    <citation type="submission" date="2016-12" db="EMBL/GenBank/DDBJ databases">
        <title>Annotation of the draft genome assembly of Crocosphaera watsonii WH 8501.</title>
        <authorList>
            <consortium name="US DOE Joint Genome Institute (JGI-ORNL)"/>
            <person name="Larimer F."/>
            <person name="Land M."/>
        </authorList>
    </citation>
    <scope>NUCLEOTIDE SEQUENCE</scope>
    <source>
        <strain evidence="10">WH 8501</strain>
    </source>
</reference>
<dbReference type="InterPro" id="IPR005467">
    <property type="entry name" value="His_kinase_dom"/>
</dbReference>
<sequence length="261" mass="30226">MLTAGIFAIDRYKNQLKQTQSKLEHERRKFTSISRALGFDSVMKNFLHKYKNELIEFGYDLHQLSDESQKSNQQKRRIIQNRKNWIDSRVQEMKEVFQVTHDNLGPIDVNEVIRAVVQLFSSTRNRIKIEEQYDLTIPLIEIDGNRIKDVIYNLIDNAVEAINEKNKKDKSINITTNIVTIDEIQYIQVIIEDNGIEIPNELKETVFEQGYTSHPESGGTGIGLFVSREIISDYGGKLSFTSQVGKGTTFYMCLPLKRYQI</sequence>
<dbReference type="GO" id="GO:0000160">
    <property type="term" value="P:phosphorelay signal transduction system"/>
    <property type="evidence" value="ECO:0007669"/>
    <property type="project" value="UniProtKB-KW"/>
</dbReference>